<accession>A0ABD3IM24</accession>
<gene>
    <name evidence="1" type="ORF">ACJRO7_007739</name>
</gene>
<name>A0ABD3IM24_EUCGL</name>
<evidence type="ECO:0000313" key="2">
    <source>
        <dbReference type="Proteomes" id="UP001634007"/>
    </source>
</evidence>
<dbReference type="Proteomes" id="UP001634007">
    <property type="component" value="Unassembled WGS sequence"/>
</dbReference>
<proteinExistence type="predicted"/>
<dbReference type="EMBL" id="JBJKBG010000011">
    <property type="protein sequence ID" value="KAL3716019.1"/>
    <property type="molecule type" value="Genomic_DNA"/>
</dbReference>
<reference evidence="1 2" key="1">
    <citation type="submission" date="2024-11" db="EMBL/GenBank/DDBJ databases">
        <title>Chromosome-level genome assembly of Eucalyptus globulus Labill. provides insights into its genome evolution.</title>
        <authorList>
            <person name="Li X."/>
        </authorList>
    </citation>
    <scope>NUCLEOTIDE SEQUENCE [LARGE SCALE GENOMIC DNA]</scope>
    <source>
        <strain evidence="1">CL2024</strain>
        <tissue evidence="1">Fresh tender leaves</tissue>
    </source>
</reference>
<organism evidence="1 2">
    <name type="scientific">Eucalyptus globulus</name>
    <name type="common">Tasmanian blue gum</name>
    <dbReference type="NCBI Taxonomy" id="34317"/>
    <lineage>
        <taxon>Eukaryota</taxon>
        <taxon>Viridiplantae</taxon>
        <taxon>Streptophyta</taxon>
        <taxon>Embryophyta</taxon>
        <taxon>Tracheophyta</taxon>
        <taxon>Spermatophyta</taxon>
        <taxon>Magnoliopsida</taxon>
        <taxon>eudicotyledons</taxon>
        <taxon>Gunneridae</taxon>
        <taxon>Pentapetalae</taxon>
        <taxon>rosids</taxon>
        <taxon>malvids</taxon>
        <taxon>Myrtales</taxon>
        <taxon>Myrtaceae</taxon>
        <taxon>Myrtoideae</taxon>
        <taxon>Eucalypteae</taxon>
        <taxon>Eucalyptus</taxon>
    </lineage>
</organism>
<dbReference type="AlphaFoldDB" id="A0ABD3IM24"/>
<protein>
    <submittedName>
        <fullName evidence="1">Uncharacterized protein</fullName>
    </submittedName>
</protein>
<evidence type="ECO:0000313" key="1">
    <source>
        <dbReference type="EMBL" id="KAL3716019.1"/>
    </source>
</evidence>
<keyword evidence="2" id="KW-1185">Reference proteome</keyword>
<sequence>MAAASHSLFWLAARVRQVRIRIRKHCKALEERLIPLELSVPEVFIGSMISNPLAYTREWGVCQPHRELPSPEDYAVLCLSLSFEAFISTYMLSELVVPK</sequence>
<comment type="caution">
    <text evidence="1">The sequence shown here is derived from an EMBL/GenBank/DDBJ whole genome shotgun (WGS) entry which is preliminary data.</text>
</comment>